<organism evidence="2 3">
    <name type="scientific">Trichobilharzia regenti</name>
    <name type="common">Nasal bird schistosome</name>
    <dbReference type="NCBI Taxonomy" id="157069"/>
    <lineage>
        <taxon>Eukaryota</taxon>
        <taxon>Metazoa</taxon>
        <taxon>Spiralia</taxon>
        <taxon>Lophotrochozoa</taxon>
        <taxon>Platyhelminthes</taxon>
        <taxon>Trematoda</taxon>
        <taxon>Digenea</taxon>
        <taxon>Strigeidida</taxon>
        <taxon>Schistosomatoidea</taxon>
        <taxon>Schistosomatidae</taxon>
        <taxon>Trichobilharzia</taxon>
    </lineage>
</organism>
<feature type="compositionally biased region" description="Polar residues" evidence="1">
    <location>
        <begin position="1002"/>
        <end position="1015"/>
    </location>
</feature>
<name>A0AA85J3Q6_TRIRE</name>
<feature type="region of interest" description="Disordered" evidence="1">
    <location>
        <begin position="738"/>
        <end position="769"/>
    </location>
</feature>
<protein>
    <submittedName>
        <fullName evidence="3">Uncharacterized protein</fullName>
    </submittedName>
</protein>
<evidence type="ECO:0000313" key="3">
    <source>
        <dbReference type="WBParaSite" id="TREG1_139870.1"/>
    </source>
</evidence>
<feature type="compositionally biased region" description="Low complexity" evidence="1">
    <location>
        <begin position="389"/>
        <end position="399"/>
    </location>
</feature>
<evidence type="ECO:0000256" key="1">
    <source>
        <dbReference type="SAM" id="MobiDB-lite"/>
    </source>
</evidence>
<feature type="compositionally biased region" description="Low complexity" evidence="1">
    <location>
        <begin position="412"/>
        <end position="428"/>
    </location>
</feature>
<feature type="region of interest" description="Disordered" evidence="1">
    <location>
        <begin position="1480"/>
        <end position="1608"/>
    </location>
</feature>
<feature type="compositionally biased region" description="Basic residues" evidence="1">
    <location>
        <begin position="1059"/>
        <end position="1071"/>
    </location>
</feature>
<feature type="region of interest" description="Disordered" evidence="1">
    <location>
        <begin position="508"/>
        <end position="530"/>
    </location>
</feature>
<feature type="compositionally biased region" description="Basic and acidic residues" evidence="1">
    <location>
        <begin position="116"/>
        <end position="135"/>
    </location>
</feature>
<feature type="compositionally biased region" description="Low complexity" evidence="1">
    <location>
        <begin position="978"/>
        <end position="1001"/>
    </location>
</feature>
<feature type="compositionally biased region" description="Low complexity" evidence="1">
    <location>
        <begin position="205"/>
        <end position="214"/>
    </location>
</feature>
<feature type="compositionally biased region" description="Low complexity" evidence="1">
    <location>
        <begin position="845"/>
        <end position="866"/>
    </location>
</feature>
<feature type="region of interest" description="Disordered" evidence="1">
    <location>
        <begin position="845"/>
        <end position="879"/>
    </location>
</feature>
<feature type="compositionally biased region" description="Polar residues" evidence="1">
    <location>
        <begin position="1031"/>
        <end position="1053"/>
    </location>
</feature>
<feature type="compositionally biased region" description="Low complexity" evidence="1">
    <location>
        <begin position="661"/>
        <end position="676"/>
    </location>
</feature>
<feature type="compositionally biased region" description="Basic and acidic residues" evidence="1">
    <location>
        <begin position="238"/>
        <end position="247"/>
    </location>
</feature>
<feature type="compositionally biased region" description="Low complexity" evidence="1">
    <location>
        <begin position="1480"/>
        <end position="1497"/>
    </location>
</feature>
<dbReference type="Proteomes" id="UP000050795">
    <property type="component" value="Unassembled WGS sequence"/>
</dbReference>
<feature type="region of interest" description="Disordered" evidence="1">
    <location>
        <begin position="661"/>
        <end position="681"/>
    </location>
</feature>
<feature type="compositionally biased region" description="Low complexity" evidence="1">
    <location>
        <begin position="746"/>
        <end position="769"/>
    </location>
</feature>
<evidence type="ECO:0000313" key="2">
    <source>
        <dbReference type="Proteomes" id="UP000050795"/>
    </source>
</evidence>
<feature type="region of interest" description="Disordered" evidence="1">
    <location>
        <begin position="978"/>
        <end position="1156"/>
    </location>
</feature>
<feature type="region of interest" description="Disordered" evidence="1">
    <location>
        <begin position="1424"/>
        <end position="1453"/>
    </location>
</feature>
<feature type="region of interest" description="Disordered" evidence="1">
    <location>
        <begin position="1315"/>
        <end position="1372"/>
    </location>
</feature>
<accession>A0AA85J3Q6</accession>
<feature type="compositionally biased region" description="Low complexity" evidence="1">
    <location>
        <begin position="1567"/>
        <end position="1608"/>
    </location>
</feature>
<feature type="region of interest" description="Disordered" evidence="1">
    <location>
        <begin position="389"/>
        <end position="435"/>
    </location>
</feature>
<feature type="region of interest" description="Disordered" evidence="1">
    <location>
        <begin position="194"/>
        <end position="279"/>
    </location>
</feature>
<keyword evidence="2" id="KW-1185">Reference proteome</keyword>
<feature type="compositionally biased region" description="Basic residues" evidence="1">
    <location>
        <begin position="218"/>
        <end position="237"/>
    </location>
</feature>
<feature type="region of interest" description="Disordered" evidence="1">
    <location>
        <begin position="1182"/>
        <end position="1217"/>
    </location>
</feature>
<dbReference type="WBParaSite" id="TREG1_139870.1">
    <property type="protein sequence ID" value="TREG1_139870.1"/>
    <property type="gene ID" value="TREG1_139870"/>
</dbReference>
<feature type="region of interest" description="Disordered" evidence="1">
    <location>
        <begin position="115"/>
        <end position="136"/>
    </location>
</feature>
<reference evidence="3" key="2">
    <citation type="submission" date="2023-11" db="UniProtKB">
        <authorList>
            <consortium name="WormBaseParasite"/>
        </authorList>
    </citation>
    <scope>IDENTIFICATION</scope>
</reference>
<reference evidence="2" key="1">
    <citation type="submission" date="2022-06" db="EMBL/GenBank/DDBJ databases">
        <authorList>
            <person name="Berger JAMES D."/>
            <person name="Berger JAMES D."/>
        </authorList>
    </citation>
    <scope>NUCLEOTIDE SEQUENCE [LARGE SCALE GENOMIC DNA]</scope>
</reference>
<feature type="compositionally biased region" description="Low complexity" evidence="1">
    <location>
        <begin position="1072"/>
        <end position="1090"/>
    </location>
</feature>
<feature type="compositionally biased region" description="Polar residues" evidence="1">
    <location>
        <begin position="557"/>
        <end position="572"/>
    </location>
</feature>
<feature type="region of interest" description="Disordered" evidence="1">
    <location>
        <begin position="543"/>
        <end position="604"/>
    </location>
</feature>
<feature type="compositionally biased region" description="Polar residues" evidence="1">
    <location>
        <begin position="1325"/>
        <end position="1347"/>
    </location>
</feature>
<proteinExistence type="predicted"/>
<feature type="compositionally biased region" description="Pro residues" evidence="1">
    <location>
        <begin position="1349"/>
        <end position="1360"/>
    </location>
</feature>
<feature type="compositionally biased region" description="Pro residues" evidence="1">
    <location>
        <begin position="1545"/>
        <end position="1566"/>
    </location>
</feature>
<sequence length="1608" mass="175577">MPKCSTAQDSVNFEEYTTENDVKLINHETIIRDCSVGSNSISSENSPGFNLPKNGLIASALEIPNSVCLSFEHVDPQMDCTSRSPKIDEEVVQDVKRLDLYDKQPKDLCTEQQLEPVKREDSRHNETLQDDESKYDPISPKKYNEVIIDGFAILSFKTKEDMLEFTKLSESQSPGTDPLLEQTYKRARRCGIPKRKRTKGFLKQTLSPTSTSTDLLRHYHHRHYNRHSHHSSKKQHHQQQEHPDHHPIYSYNTHYENNHLPGSVHLTPKNNTSIKHRINNSNNNSSIITVAGITTMTTSTTEINTNNTTNYSHLSPIYSCNNSIINSSNNTNNASNHHHCRHNNYSNEIMNNMNSNEKLNHSAVQCMNESLPNYSSYYFTTITSMSSSMPSLPNSSVSTTSTLSPQSITSYNKTNQNRSNNNNNSNNGVDEDNDSNIQLTEYSSMNSLNHHADMTLMNITSSSSSALSSSSPGVWNSQIKMECVPPEKIDKTTYAKLCDIDGVKPLLTNPLSDNCKRTESNSGNNNNKPHHLFSVAALTDEVMHHSPHSTSDDYKPQLTNIKSPKPSPTNSNNKKRMHRRSEQYDAPSSAYDNYDKSSSVTHSQHEYATYTDRCTITTDNRNNETPKSGMMMNLTSRNNNNIDRIYDNMSKYSSLPLSSSCSAAATSSSSSPSLSSGHHVVSSNQNLNMNKMMSSGQRNSCIDVSSSVIHAYKASRAGSREGMLNSMHHNSQFNQFKPMSSSVLQSTPTKPSSSSVSSTSSLSSNINSNPSLLPHQNLLKQFMGIDSQTANQLFNDPRFMELYALTMATLNGSSGGGRGVDGKEPLSSSHRIPLMNHENTASNPISNISQNNNHNNNSNASNQIRNGCMNEYSRSDPSSLFTETMSSHFGHINSSGFQNKLYPYNNSNNNNNSVAGAPPRVPHVPGTNCSTSCTSVNCSPSIKLPPSNSERFSPGNPQAARSQAVLAAAYADREFLSSNNNNSTLNKSKSSSSVCTSLPSSRHSNNTSVHNYSMPNNSSSNSSSVGHPIQRMSNFTSMAHSTGSVEPVYNNSKSNPVNFHHHNHPPPHQHQHPPSSSSTTNSSIRSSSESMMTDRNFNSYPLKLPNGDPYNASLTSLSQDDRNLIGVNKSEHLPPPPQPPESSAHRSNLPLPIMPPFPSPHIPPDFLKQFFNTESFLFPGSKMNSSSTNSTNMTSSSSASSVLSPSSLPSLSSSSSSSQQFQSSLLQSMYFPTRGGGGNQPNRTVDKISHTGLLHRPIRGDKPYGRWADAHIRIALFIQYCESMQRPQPSSSIPSMFPTCRLPIRPIARRLNPGVHSSVSSSISGQAVQCNPTRLQQHSESGINRSVNMPPPPIPAPVSQPPRSANNNDNSIPPDASLFWRHLFNEFMNSLSKEFANNIPDCKDTQMAMLQNFFSHMSQFTSALGGSSSSSSNSTSKLPFSTSTVTPSLSSSLATCSPVTIGSSIGNYNFPLMTQSSNLLRTSPSTSLSSSTSGVRPSLPPSGGGGGGGGVSAPVNFNLPSGLLNPEIKRRRTDSFGMDTTNHPGMPPFPPPPPMRMPPFPRPSNPSVPGVLPHPSSSSSCSSSPSRSSSISSSSTSSISYTSTTSSS</sequence>
<feature type="compositionally biased region" description="Polar residues" evidence="1">
    <location>
        <begin position="400"/>
        <end position="411"/>
    </location>
</feature>
<feature type="compositionally biased region" description="Gly residues" evidence="1">
    <location>
        <begin position="1502"/>
        <end position="1511"/>
    </location>
</feature>